<dbReference type="PATRIC" id="fig|445709.3.peg.178"/>
<dbReference type="STRING" id="445709.ABW99_00790"/>
<feature type="domain" description="Pyridoxamine 5'-phosphate oxidase N-terminal" evidence="1">
    <location>
        <begin position="7"/>
        <end position="95"/>
    </location>
</feature>
<dbReference type="Proteomes" id="UP000036700">
    <property type="component" value="Chromosome"/>
</dbReference>
<sequence>MNIAIEDAVALLHEAPHGTLATYSATLSGYPYATGVPYVTDAHHRPVLCISRLAEHTKNLLADPRASLFVAHPGTADIQAAPRLTLTGEVEPFEPPLDFLERYLRYQPGARELLVLDFIFLRLNPLQTRVIEGIGRMGWLSREDWAALPVVPHSEETALVNLAVQHMRPDVRLLGIDCYGMDLMVHGQRTRHRFADGPLHADALAEAVDRVAPTFGI</sequence>
<dbReference type="InterPro" id="IPR012349">
    <property type="entry name" value="Split_barrel_FMN-bd"/>
</dbReference>
<evidence type="ECO:0000313" key="3">
    <source>
        <dbReference type="Proteomes" id="UP000036700"/>
    </source>
</evidence>
<dbReference type="Pfam" id="PF01243">
    <property type="entry name" value="PNPOx_N"/>
    <property type="match status" value="1"/>
</dbReference>
<keyword evidence="3" id="KW-1185">Reference proteome</keyword>
<dbReference type="SUPFAM" id="SSF50475">
    <property type="entry name" value="FMN-binding split barrel"/>
    <property type="match status" value="1"/>
</dbReference>
<dbReference type="EMBL" id="CP011568">
    <property type="protein sequence ID" value="AKJ70275.1"/>
    <property type="molecule type" value="Genomic_DNA"/>
</dbReference>
<dbReference type="Gene3D" id="2.30.110.10">
    <property type="entry name" value="Electron Transport, Fmn-binding Protein, Chain A"/>
    <property type="match status" value="1"/>
</dbReference>
<accession>A0A0G3ETI0</accession>
<dbReference type="PANTHER" id="PTHR13343">
    <property type="entry name" value="CREG1 PROTEIN"/>
    <property type="match status" value="1"/>
</dbReference>
<gene>
    <name evidence="2" type="ORF">ABW99_00790</name>
</gene>
<dbReference type="PANTHER" id="PTHR13343:SF17">
    <property type="entry name" value="CELLULAR REPRESSOR OF E1A-STIMULATED GENES, ISOFORM A"/>
    <property type="match status" value="1"/>
</dbReference>
<evidence type="ECO:0000313" key="2">
    <source>
        <dbReference type="EMBL" id="AKJ70275.1"/>
    </source>
</evidence>
<name>A0A0G3ETI0_9BURK</name>
<reference evidence="3" key="1">
    <citation type="submission" date="2015-06" db="EMBL/GenBank/DDBJ databases">
        <authorList>
            <person name="Lim Y.L."/>
            <person name="Ee R."/>
            <person name="Yong D."/>
            <person name="How K.Y."/>
            <person name="Yin W.F."/>
            <person name="Chan K.G."/>
        </authorList>
    </citation>
    <scope>NUCLEOTIDE SEQUENCE [LARGE SCALE GENOMIC DNA]</scope>
    <source>
        <strain evidence="3">DSM 25325</strain>
    </source>
</reference>
<dbReference type="RefSeq" id="WP_047216206.1">
    <property type="nucleotide sequence ID" value="NZ_CP011568.3"/>
</dbReference>
<dbReference type="GO" id="GO:0005737">
    <property type="term" value="C:cytoplasm"/>
    <property type="evidence" value="ECO:0007669"/>
    <property type="project" value="UniProtKB-ARBA"/>
</dbReference>
<proteinExistence type="predicted"/>
<dbReference type="KEGG" id="ptx:ABW99_00790"/>
<protein>
    <recommendedName>
        <fullName evidence="1">Pyridoxamine 5'-phosphate oxidase N-terminal domain-containing protein</fullName>
    </recommendedName>
</protein>
<organism evidence="2 3">
    <name type="scientific">Pandoraea thiooxydans</name>
    <dbReference type="NCBI Taxonomy" id="445709"/>
    <lineage>
        <taxon>Bacteria</taxon>
        <taxon>Pseudomonadati</taxon>
        <taxon>Pseudomonadota</taxon>
        <taxon>Betaproteobacteria</taxon>
        <taxon>Burkholderiales</taxon>
        <taxon>Burkholderiaceae</taxon>
        <taxon>Pandoraea</taxon>
    </lineage>
</organism>
<dbReference type="AlphaFoldDB" id="A0A0G3ETI0"/>
<evidence type="ECO:0000259" key="1">
    <source>
        <dbReference type="Pfam" id="PF01243"/>
    </source>
</evidence>
<dbReference type="InterPro" id="IPR011576">
    <property type="entry name" value="Pyridox_Oxase_N"/>
</dbReference>
<dbReference type="OrthoDB" id="9776211at2"/>